<protein>
    <submittedName>
        <fullName evidence="2">Uncharacterized protein</fullName>
    </submittedName>
</protein>
<name>A0A445H7R4_GLYSO</name>
<dbReference type="AlphaFoldDB" id="A0A445H7R4"/>
<organism evidence="2 3">
    <name type="scientific">Glycine soja</name>
    <name type="common">Wild soybean</name>
    <dbReference type="NCBI Taxonomy" id="3848"/>
    <lineage>
        <taxon>Eukaryota</taxon>
        <taxon>Viridiplantae</taxon>
        <taxon>Streptophyta</taxon>
        <taxon>Embryophyta</taxon>
        <taxon>Tracheophyta</taxon>
        <taxon>Spermatophyta</taxon>
        <taxon>Magnoliopsida</taxon>
        <taxon>eudicotyledons</taxon>
        <taxon>Gunneridae</taxon>
        <taxon>Pentapetalae</taxon>
        <taxon>rosids</taxon>
        <taxon>fabids</taxon>
        <taxon>Fabales</taxon>
        <taxon>Fabaceae</taxon>
        <taxon>Papilionoideae</taxon>
        <taxon>50 kb inversion clade</taxon>
        <taxon>NPAAA clade</taxon>
        <taxon>indigoferoid/millettioid clade</taxon>
        <taxon>Phaseoleae</taxon>
        <taxon>Glycine</taxon>
        <taxon>Glycine subgen. Soja</taxon>
    </lineage>
</organism>
<evidence type="ECO:0000256" key="1">
    <source>
        <dbReference type="SAM" id="SignalP"/>
    </source>
</evidence>
<comment type="caution">
    <text evidence="2">The sequence shown here is derived from an EMBL/GenBank/DDBJ whole genome shotgun (WGS) entry which is preliminary data.</text>
</comment>
<keyword evidence="3" id="KW-1185">Reference proteome</keyword>
<evidence type="ECO:0000313" key="3">
    <source>
        <dbReference type="Proteomes" id="UP000289340"/>
    </source>
</evidence>
<proteinExistence type="predicted"/>
<keyword evidence="1" id="KW-0732">Signal</keyword>
<accession>A0A445H7R4</accession>
<evidence type="ECO:0000313" key="2">
    <source>
        <dbReference type="EMBL" id="RZB69626.1"/>
    </source>
</evidence>
<sequence>MGFRFHQHILLGILFVALILTSGGLTTGQFIPGYTCVAKCINSPDCKQSCISRDFKIDSKCLNFFNINLCCCK</sequence>
<feature type="signal peptide" evidence="1">
    <location>
        <begin position="1"/>
        <end position="28"/>
    </location>
</feature>
<dbReference type="EMBL" id="QZWG01000014">
    <property type="protein sequence ID" value="RZB69626.1"/>
    <property type="molecule type" value="Genomic_DNA"/>
</dbReference>
<feature type="chain" id="PRO_5019252036" evidence="1">
    <location>
        <begin position="29"/>
        <end position="73"/>
    </location>
</feature>
<gene>
    <name evidence="2" type="ORF">D0Y65_039114</name>
</gene>
<dbReference type="Proteomes" id="UP000289340">
    <property type="component" value="Chromosome 14"/>
</dbReference>
<reference evidence="2 3" key="1">
    <citation type="submission" date="2018-09" db="EMBL/GenBank/DDBJ databases">
        <title>A high-quality reference genome of wild soybean provides a powerful tool to mine soybean genomes.</title>
        <authorList>
            <person name="Xie M."/>
            <person name="Chung C.Y.L."/>
            <person name="Li M.-W."/>
            <person name="Wong F.-L."/>
            <person name="Chan T.-F."/>
            <person name="Lam H.-M."/>
        </authorList>
    </citation>
    <scope>NUCLEOTIDE SEQUENCE [LARGE SCALE GENOMIC DNA]</scope>
    <source>
        <strain evidence="3">cv. W05</strain>
        <tissue evidence="2">Hypocotyl of etiolated seedlings</tissue>
    </source>
</reference>